<comment type="caution">
    <text evidence="2">The sequence shown here is derived from an EMBL/GenBank/DDBJ whole genome shotgun (WGS) entry which is preliminary data.</text>
</comment>
<keyword evidence="1" id="KW-0472">Membrane</keyword>
<feature type="transmembrane region" description="Helical" evidence="1">
    <location>
        <begin position="12"/>
        <end position="33"/>
    </location>
</feature>
<dbReference type="EMBL" id="JAPTNE010000006">
    <property type="protein sequence ID" value="MCZ0806504.1"/>
    <property type="molecule type" value="Genomic_DNA"/>
</dbReference>
<proteinExistence type="predicted"/>
<gene>
    <name evidence="2" type="ORF">O0554_06145</name>
</gene>
<evidence type="ECO:0000256" key="1">
    <source>
        <dbReference type="SAM" id="Phobius"/>
    </source>
</evidence>
<evidence type="ECO:0000313" key="2">
    <source>
        <dbReference type="EMBL" id="MCZ0806504.1"/>
    </source>
</evidence>
<keyword evidence="1" id="KW-0812">Transmembrane</keyword>
<evidence type="ECO:0000313" key="3">
    <source>
        <dbReference type="Proteomes" id="UP001077662"/>
    </source>
</evidence>
<name>A0AAP3GCR8_BRELA</name>
<dbReference type="Proteomes" id="UP001077662">
    <property type="component" value="Unassembled WGS sequence"/>
</dbReference>
<protein>
    <submittedName>
        <fullName evidence="2">Uncharacterized protein</fullName>
    </submittedName>
</protein>
<reference evidence="2" key="1">
    <citation type="submission" date="2022-09" db="EMBL/GenBank/DDBJ databases">
        <title>Genome analysis and characterization of larvicidal activity of Brevibacillus strains.</title>
        <authorList>
            <person name="Patrusheva E.V."/>
            <person name="Izotova A.O."/>
            <person name="Toshchakov S.V."/>
            <person name="Sineoky S.P."/>
        </authorList>
    </citation>
    <scope>NUCLEOTIDE SEQUENCE</scope>
    <source>
        <strain evidence="2">VKPM_B-13247</strain>
    </source>
</reference>
<dbReference type="AlphaFoldDB" id="A0AAP3GCR8"/>
<accession>A0AAP3GCR8</accession>
<sequence>MKLRKPDYSQYFIALYTGVWHVNTIIFNTISLLTRERGLKLDPDNKLRGSSDIAPYTGAWIETGMDACVFDNNIVVALTNKPSCKNRERLIWFGQLG</sequence>
<organism evidence="2 3">
    <name type="scientific">Brevibacillus laterosporus</name>
    <name type="common">Bacillus laterosporus</name>
    <dbReference type="NCBI Taxonomy" id="1465"/>
    <lineage>
        <taxon>Bacteria</taxon>
        <taxon>Bacillati</taxon>
        <taxon>Bacillota</taxon>
        <taxon>Bacilli</taxon>
        <taxon>Bacillales</taxon>
        <taxon>Paenibacillaceae</taxon>
        <taxon>Brevibacillus</taxon>
    </lineage>
</organism>
<keyword evidence="1" id="KW-1133">Transmembrane helix</keyword>
<dbReference type="RefSeq" id="WP_258433094.1">
    <property type="nucleotide sequence ID" value="NZ_JANSGW010000006.1"/>
</dbReference>